<dbReference type="Gene3D" id="3.40.50.300">
    <property type="entry name" value="P-loop containing nucleotide triphosphate hydrolases"/>
    <property type="match status" value="1"/>
</dbReference>
<protein>
    <recommendedName>
        <fullName evidence="6">Aspartyl/asparaginy/proline hydroxylase domain-containing protein</fullName>
    </recommendedName>
</protein>
<accession>A0A397BG38</accession>
<dbReference type="InterPro" id="IPR037359">
    <property type="entry name" value="NST/OST"/>
</dbReference>
<feature type="binding site" evidence="3">
    <location>
        <position position="1349"/>
    </location>
    <ligand>
        <name>3'-phosphoadenylyl sulfate</name>
        <dbReference type="ChEBI" id="CHEBI:58339"/>
    </ligand>
</feature>
<evidence type="ECO:0000256" key="2">
    <source>
        <dbReference type="ARBA" id="ARBA00022679"/>
    </source>
</evidence>
<evidence type="ECO:0000256" key="1">
    <source>
        <dbReference type="ARBA" id="ARBA00007730"/>
    </source>
</evidence>
<dbReference type="Pfam" id="PF05118">
    <property type="entry name" value="Asp_Arg_Hydrox"/>
    <property type="match status" value="1"/>
</dbReference>
<evidence type="ECO:0000313" key="7">
    <source>
        <dbReference type="EMBL" id="RHY18059.1"/>
    </source>
</evidence>
<organism evidence="7 8">
    <name type="scientific">Aphanomyces astaci</name>
    <name type="common">Crayfish plague agent</name>
    <dbReference type="NCBI Taxonomy" id="112090"/>
    <lineage>
        <taxon>Eukaryota</taxon>
        <taxon>Sar</taxon>
        <taxon>Stramenopiles</taxon>
        <taxon>Oomycota</taxon>
        <taxon>Saprolegniomycetes</taxon>
        <taxon>Saprolegniales</taxon>
        <taxon>Verrucalvaceae</taxon>
        <taxon>Aphanomyces</taxon>
    </lineage>
</organism>
<feature type="coiled-coil region" evidence="4">
    <location>
        <begin position="755"/>
        <end position="782"/>
    </location>
</feature>
<comment type="caution">
    <text evidence="7">The sequence shown here is derived from an EMBL/GenBank/DDBJ whole genome shotgun (WGS) entry which is preliminary data.</text>
</comment>
<evidence type="ECO:0000313" key="8">
    <source>
        <dbReference type="Proteomes" id="UP000265427"/>
    </source>
</evidence>
<feature type="region of interest" description="Disordered" evidence="5">
    <location>
        <begin position="388"/>
        <end position="429"/>
    </location>
</feature>
<evidence type="ECO:0000256" key="5">
    <source>
        <dbReference type="SAM" id="MobiDB-lite"/>
    </source>
</evidence>
<dbReference type="PANTHER" id="PTHR10605">
    <property type="entry name" value="HEPARAN SULFATE SULFOTRANSFERASE"/>
    <property type="match status" value="1"/>
</dbReference>
<dbReference type="VEuPathDB" id="FungiDB:H257_01279"/>
<gene>
    <name evidence="7" type="ORF">DYB36_005014</name>
</gene>
<feature type="binding site" evidence="3">
    <location>
        <position position="1341"/>
    </location>
    <ligand>
        <name>3'-phosphoadenylyl sulfate</name>
        <dbReference type="ChEBI" id="CHEBI:58339"/>
    </ligand>
</feature>
<keyword evidence="2" id="KW-0808">Transferase</keyword>
<feature type="coiled-coil region" evidence="4">
    <location>
        <begin position="522"/>
        <end position="549"/>
    </location>
</feature>
<dbReference type="GO" id="GO:0008146">
    <property type="term" value="F:sulfotransferase activity"/>
    <property type="evidence" value="ECO:0007669"/>
    <property type="project" value="InterPro"/>
</dbReference>
<feature type="domain" description="Aspartyl/asparaginy/proline hydroxylase" evidence="6">
    <location>
        <begin position="1053"/>
        <end position="1143"/>
    </location>
</feature>
<sequence length="1514" mass="167621">MASCELTLEELLPEVANVFAIQESALFNCMSILSTTITRHEEESKSKASAADIAQVRGDVKKATEFFGDSKKMIQRLEKTQECLLAELSDLRQENASKDTALAALERQQEQHMAAYEQHLEELDRRFEYISRMKSEQKDVAKRLEIQERSYAELKFGMAMLAKSIGDDTGEAAPILPLVPLVPVSGRNSNSDHRSMKHIMSTAHLRRPTLAAVAAITAVSQGSASNVAPLDPMMAPMSRKASISKLNDHLSDRNSSDKSVLVDVTTAVLVRQGSTLFKKAPSMALLPPSPNASAPPPDLTDTSIQMSRRMSERSDSYRVESADALSEVALLDEVTQTLVASAVQSPPGLVTDASANFVDGMADQYETTLKQEHEADVGALLEPTMVPGGVAGGLAPNDPARRVGETEAGGASSANAPQEPAHLEPVGSAATAATTSGMMRSHAEYKYLWHWAYSNVIALYRMHDTVGSRVRQIEDTMDAVHDSLDDMRAKVDGLDAVHSDLEHIKVSTTEVVEQVASLQIVSSQTEANTQHLQDQLRQLEGQVQEFVQSSKIAHPTPRRARCAQATTKTELQAITANLTTQAQVWEKELGKLADDGRKNAADHKRQADDAAAHVNAVVGRLYEWVHFLGDALHVACCTDNPADSAPYRRLADVKDRDVDKYMGGSGMAPLALLLDTLSQATSDDPAANSHRMALVRLVRETLVEAKGVACVALLFARFGAVHTKAAALATALDVIKTMSAKVEYVVNNTQMMIVEDDLNKVVARLSDEREQLRADVDTSVKQLFAVSSELEASLEREVTALASRLHTKIDRDEVGMAQQTMQGELERLAHDVVSHDEFVVLSERLKRKPDSNDIRAYVRQKISTLKLQQTEANTDAPLLGSVPVRCISCQNVVEAKAQPVVLRDDKPQRDVLPFTTSSVRHVQKHKLEAMLRAKGALKLNDYTIHRDKRRPSEVLIAEDPSIELVCATTRSTTVDVSKLQEALLALPEERWSEAYQTKHNVSLRRPFHDKVGVNKIISIFSDNHLEHVYLLPEWTHWQPLVLPIFEHLDIPLDRVVRCLFARMPPNTLIPPHHDNGPWVARTHRIHVPLVTFPEVEFKSGRDEATMQRYAFNVGTVVELNNAAKHSVFNGASGWRIHMIFDVLEQIGGHETDTLPTVTTLNAGQLCRQVRGRVELVTDVQQTSTEAATQVARELLAKLKTRLPKEHGDALGTGIRHFFIEQITAPEFASVVRRHCPDAMQGDVLEVLRSVDAVMADEAAAALRADESFGPSYCILGVQKCGTTSLFRHCKYLLSLQVPLEMFDPASMLLADSTPSYLLYGAPVALRMRQLLPSVRFIVMLRNPIERAYSQYHMTADPTGTPHQLEMRKVVQGKSFQDVINEDLARLQAVQADPTSISKFQEYADALPQDHGSHSYLGRGLYALQLRIWLEHFPRSQFLILNVDNMDTPVSTQATLDDVCTFLRLPPFTLRDAARQNTREYPPMSDAVRDQLRAFYAPHNAALADLLPEFTFSWS</sequence>
<evidence type="ECO:0000256" key="3">
    <source>
        <dbReference type="PIRSR" id="PIRSR637359-2"/>
    </source>
</evidence>
<keyword evidence="4" id="KW-0175">Coiled coil</keyword>
<dbReference type="Proteomes" id="UP000265427">
    <property type="component" value="Unassembled WGS sequence"/>
</dbReference>
<dbReference type="SUPFAM" id="SSF52540">
    <property type="entry name" value="P-loop containing nucleoside triphosphate hydrolases"/>
    <property type="match status" value="1"/>
</dbReference>
<dbReference type="SUPFAM" id="SSF51197">
    <property type="entry name" value="Clavaminate synthase-like"/>
    <property type="match status" value="1"/>
</dbReference>
<dbReference type="InterPro" id="IPR027417">
    <property type="entry name" value="P-loop_NTPase"/>
</dbReference>
<proteinExistence type="inferred from homology"/>
<dbReference type="InterPro" id="IPR007803">
    <property type="entry name" value="Asp/Arg/Pro-Hydrxlase"/>
</dbReference>
<dbReference type="EMBL" id="QUSZ01003548">
    <property type="protein sequence ID" value="RHY18059.1"/>
    <property type="molecule type" value="Genomic_DNA"/>
</dbReference>
<name>A0A397BG38_APHAT</name>
<dbReference type="Gene3D" id="2.60.120.330">
    <property type="entry name" value="B-lactam Antibiotic, Isopenicillin N Synthase, Chain"/>
    <property type="match status" value="1"/>
</dbReference>
<dbReference type="PANTHER" id="PTHR10605:SF56">
    <property type="entry name" value="BIFUNCTIONAL HEPARAN SULFATE N-DEACETYLASE_N-SULFOTRANSFERASE"/>
    <property type="match status" value="1"/>
</dbReference>
<comment type="similarity">
    <text evidence="1">Belongs to the aspartyl/asparaginyl beta-hydroxylase family.</text>
</comment>
<reference evidence="7 8" key="1">
    <citation type="submission" date="2018-08" db="EMBL/GenBank/DDBJ databases">
        <title>Aphanomyces genome sequencing and annotation.</title>
        <authorList>
            <person name="Minardi D."/>
            <person name="Oidtmann B."/>
            <person name="Van Der Giezen M."/>
            <person name="Studholme D.J."/>
        </authorList>
    </citation>
    <scope>NUCLEOTIDE SEQUENCE [LARGE SCALE GENOMIC DNA]</scope>
    <source>
        <strain evidence="7 8">Kv</strain>
    </source>
</reference>
<feature type="coiled-coil region" evidence="4">
    <location>
        <begin position="74"/>
        <end position="126"/>
    </location>
</feature>
<evidence type="ECO:0000256" key="4">
    <source>
        <dbReference type="SAM" id="Coils"/>
    </source>
</evidence>
<dbReference type="InterPro" id="IPR027443">
    <property type="entry name" value="IPNS-like_sf"/>
</dbReference>
<dbReference type="VEuPathDB" id="FungiDB:H257_01280"/>
<evidence type="ECO:0000259" key="6">
    <source>
        <dbReference type="Pfam" id="PF05118"/>
    </source>
</evidence>